<keyword evidence="3" id="KW-1185">Reference proteome</keyword>
<organism evidence="2 3">
    <name type="scientific">Nocardioides cremeus</name>
    <dbReference type="NCBI Taxonomy" id="3058044"/>
    <lineage>
        <taxon>Bacteria</taxon>
        <taxon>Bacillati</taxon>
        <taxon>Actinomycetota</taxon>
        <taxon>Actinomycetes</taxon>
        <taxon>Propionibacteriales</taxon>
        <taxon>Nocardioidaceae</taxon>
        <taxon>Nocardioides</taxon>
    </lineage>
</organism>
<evidence type="ECO:0000313" key="2">
    <source>
        <dbReference type="EMBL" id="MDO3395058.1"/>
    </source>
</evidence>
<sequence>MTMRKELPDQWLWFDIDLEKVPDYEVWKPESLEWAMGVDWVKVNDLVRHNLTDYPTDDHAAAIRSGRAAGLSSADLGGLSSLYREPIYATTPQITSGGHRITAMRAQGVRWAGGQCDRDAVDDGTGEPSTRYTSTFRRRHAQRPRDTVPGQTDVRGHLSVGWTTLGR</sequence>
<comment type="caution">
    <text evidence="2">The sequence shown here is derived from an EMBL/GenBank/DDBJ whole genome shotgun (WGS) entry which is preliminary data.</text>
</comment>
<evidence type="ECO:0000313" key="3">
    <source>
        <dbReference type="Proteomes" id="UP001168363"/>
    </source>
</evidence>
<feature type="region of interest" description="Disordered" evidence="1">
    <location>
        <begin position="117"/>
        <end position="167"/>
    </location>
</feature>
<accession>A0ABT8TPX7</accession>
<gene>
    <name evidence="2" type="ORF">QWJ41_04975</name>
</gene>
<reference evidence="2" key="1">
    <citation type="submission" date="2023-06" db="EMBL/GenBank/DDBJ databases">
        <title>Genome sequence of Nocardioides sp. SOB44.</title>
        <authorList>
            <person name="Zhang G."/>
        </authorList>
    </citation>
    <scope>NUCLEOTIDE SEQUENCE</scope>
    <source>
        <strain evidence="2">SOB44</strain>
    </source>
</reference>
<name>A0ABT8TPX7_9ACTN</name>
<proteinExistence type="predicted"/>
<dbReference type="Proteomes" id="UP001168363">
    <property type="component" value="Unassembled WGS sequence"/>
</dbReference>
<dbReference type="RefSeq" id="WP_302706114.1">
    <property type="nucleotide sequence ID" value="NZ_JAULSC010000003.1"/>
</dbReference>
<dbReference type="EMBL" id="JAULSC010000003">
    <property type="protein sequence ID" value="MDO3395058.1"/>
    <property type="molecule type" value="Genomic_DNA"/>
</dbReference>
<protein>
    <submittedName>
        <fullName evidence="2">Uncharacterized protein</fullName>
    </submittedName>
</protein>
<evidence type="ECO:0000256" key="1">
    <source>
        <dbReference type="SAM" id="MobiDB-lite"/>
    </source>
</evidence>